<organism evidence="1">
    <name type="scientific">Eutreptiella gymnastica</name>
    <dbReference type="NCBI Taxonomy" id="73025"/>
    <lineage>
        <taxon>Eukaryota</taxon>
        <taxon>Discoba</taxon>
        <taxon>Euglenozoa</taxon>
        <taxon>Euglenida</taxon>
        <taxon>Spirocuta</taxon>
        <taxon>Euglenophyceae</taxon>
        <taxon>Eutreptiales</taxon>
        <taxon>Eutreptiaceae</taxon>
        <taxon>Eutreptiella</taxon>
    </lineage>
</organism>
<reference evidence="1" key="1">
    <citation type="submission" date="2021-01" db="EMBL/GenBank/DDBJ databases">
        <authorList>
            <person name="Corre E."/>
            <person name="Pelletier E."/>
            <person name="Niang G."/>
            <person name="Scheremetjew M."/>
            <person name="Finn R."/>
            <person name="Kale V."/>
            <person name="Holt S."/>
            <person name="Cochrane G."/>
            <person name="Meng A."/>
            <person name="Brown T."/>
            <person name="Cohen L."/>
        </authorList>
    </citation>
    <scope>NUCLEOTIDE SEQUENCE</scope>
    <source>
        <strain evidence="1">NIES-381</strain>
    </source>
</reference>
<sequence>MHTYVLPDGALTKCSYFFFEMLLFAIKMSNWSVRVTLGPSIAHFTGALPAAWYIREHRNTNNTAARGFVIALLPDARCPVYCPFLHHQSNPTIQLVVLDHTH</sequence>
<protein>
    <submittedName>
        <fullName evidence="1">Uncharacterized protein</fullName>
    </submittedName>
</protein>
<name>A0A7S1NVF5_9EUGL</name>
<gene>
    <name evidence="1" type="ORF">EGYM00392_LOCUS52006</name>
</gene>
<dbReference type="EMBL" id="HBGA01141935">
    <property type="protein sequence ID" value="CAD9040837.1"/>
    <property type="molecule type" value="Transcribed_RNA"/>
</dbReference>
<evidence type="ECO:0000313" key="1">
    <source>
        <dbReference type="EMBL" id="CAD9040837.1"/>
    </source>
</evidence>
<dbReference type="AlphaFoldDB" id="A0A7S1NVF5"/>
<proteinExistence type="predicted"/>
<accession>A0A7S1NVF5</accession>